<dbReference type="SUPFAM" id="SSF46689">
    <property type="entry name" value="Homeodomain-like"/>
    <property type="match status" value="2"/>
</dbReference>
<dbReference type="InterPro" id="IPR011006">
    <property type="entry name" value="CheY-like_superfamily"/>
</dbReference>
<dbReference type="PROSITE" id="PS50110">
    <property type="entry name" value="RESPONSE_REGULATORY"/>
    <property type="match status" value="1"/>
</dbReference>
<dbReference type="RefSeq" id="WP_154524209.1">
    <property type="nucleotide sequence ID" value="NZ_VUNJ01000035.1"/>
</dbReference>
<dbReference type="GO" id="GO:0003700">
    <property type="term" value="F:DNA-binding transcription factor activity"/>
    <property type="evidence" value="ECO:0007669"/>
    <property type="project" value="InterPro"/>
</dbReference>
<dbReference type="Gene3D" id="1.10.10.60">
    <property type="entry name" value="Homeodomain-like"/>
    <property type="match status" value="2"/>
</dbReference>
<dbReference type="EMBL" id="VUNJ01000035">
    <property type="protein sequence ID" value="MST93562.1"/>
    <property type="molecule type" value="Genomic_DNA"/>
</dbReference>
<dbReference type="InterPro" id="IPR018060">
    <property type="entry name" value="HTH_AraC"/>
</dbReference>
<evidence type="ECO:0000259" key="8">
    <source>
        <dbReference type="PROSITE" id="PS50110"/>
    </source>
</evidence>
<dbReference type="GO" id="GO:0000160">
    <property type="term" value="P:phosphorelay signal transduction system"/>
    <property type="evidence" value="ECO:0007669"/>
    <property type="project" value="InterPro"/>
</dbReference>
<dbReference type="Pfam" id="PF00072">
    <property type="entry name" value="Response_reg"/>
    <property type="match status" value="1"/>
</dbReference>
<evidence type="ECO:0000256" key="3">
    <source>
        <dbReference type="ARBA" id="ARBA00023125"/>
    </source>
</evidence>
<organism evidence="9 10">
    <name type="scientific">Ruthenibacterium lactatiformans</name>
    <dbReference type="NCBI Taxonomy" id="1550024"/>
    <lineage>
        <taxon>Bacteria</taxon>
        <taxon>Bacillati</taxon>
        <taxon>Bacillota</taxon>
        <taxon>Clostridia</taxon>
        <taxon>Eubacteriales</taxon>
        <taxon>Oscillospiraceae</taxon>
        <taxon>Ruthenibacterium</taxon>
    </lineage>
</organism>
<evidence type="ECO:0000313" key="10">
    <source>
        <dbReference type="Proteomes" id="UP000431913"/>
    </source>
</evidence>
<dbReference type="PANTHER" id="PTHR43280:SF28">
    <property type="entry name" value="HTH-TYPE TRANSCRIPTIONAL ACTIVATOR RHAS"/>
    <property type="match status" value="1"/>
</dbReference>
<proteinExistence type="predicted"/>
<dbReference type="Gene3D" id="3.40.50.2300">
    <property type="match status" value="1"/>
</dbReference>
<dbReference type="SMART" id="SM00342">
    <property type="entry name" value="HTH_ARAC"/>
    <property type="match status" value="1"/>
</dbReference>
<dbReference type="PRINTS" id="PR00032">
    <property type="entry name" value="HTHARAC"/>
</dbReference>
<comment type="function">
    <text evidence="5">May play the central regulatory role in sporulation. It may be an element of the effector pathway responsible for the activation of sporulation genes in response to nutritional stress. Spo0A may act in concert with spo0H (a sigma factor) to control the expression of some genes that are critical to the sporulation process.</text>
</comment>
<reference evidence="9 10" key="1">
    <citation type="submission" date="2019-08" db="EMBL/GenBank/DDBJ databases">
        <title>In-depth cultivation of the pig gut microbiome towards novel bacterial diversity and tailored functional studies.</title>
        <authorList>
            <person name="Wylensek D."/>
            <person name="Hitch T.C.A."/>
            <person name="Clavel T."/>
        </authorList>
    </citation>
    <scope>NUCLEOTIDE SEQUENCE [LARGE SCALE GENOMIC DNA]</scope>
    <source>
        <strain evidence="9 10">WCA3-601-WT-6J</strain>
    </source>
</reference>
<dbReference type="SUPFAM" id="SSF52172">
    <property type="entry name" value="CheY-like"/>
    <property type="match status" value="1"/>
</dbReference>
<evidence type="ECO:0000256" key="4">
    <source>
        <dbReference type="ARBA" id="ARBA00023163"/>
    </source>
</evidence>
<feature type="domain" description="Response regulatory" evidence="8">
    <location>
        <begin position="3"/>
        <end position="120"/>
    </location>
</feature>
<dbReference type="SMART" id="SM00448">
    <property type="entry name" value="REC"/>
    <property type="match status" value="1"/>
</dbReference>
<keyword evidence="2" id="KW-0805">Transcription regulation</keyword>
<gene>
    <name evidence="9" type="ORF">FYJ76_16755</name>
</gene>
<name>A0A6I2U725_9FIRM</name>
<comment type="caution">
    <text evidence="9">The sequence shown here is derived from an EMBL/GenBank/DDBJ whole genome shotgun (WGS) entry which is preliminary data.</text>
</comment>
<evidence type="ECO:0000259" key="7">
    <source>
        <dbReference type="PROSITE" id="PS01124"/>
    </source>
</evidence>
<keyword evidence="3" id="KW-0238">DNA-binding</keyword>
<protein>
    <recommendedName>
        <fullName evidence="1">Stage 0 sporulation protein A homolog</fullName>
    </recommendedName>
</protein>
<accession>A0A6I2U725</accession>
<feature type="domain" description="HTH araC/xylS-type" evidence="7">
    <location>
        <begin position="441"/>
        <end position="539"/>
    </location>
</feature>
<dbReference type="Pfam" id="PF12833">
    <property type="entry name" value="HTH_18"/>
    <property type="match status" value="1"/>
</dbReference>
<dbReference type="Proteomes" id="UP000431913">
    <property type="component" value="Unassembled WGS sequence"/>
</dbReference>
<dbReference type="InterPro" id="IPR018062">
    <property type="entry name" value="HTH_AraC-typ_CS"/>
</dbReference>
<keyword evidence="6" id="KW-0597">Phosphoprotein</keyword>
<evidence type="ECO:0000256" key="2">
    <source>
        <dbReference type="ARBA" id="ARBA00023015"/>
    </source>
</evidence>
<dbReference type="PROSITE" id="PS00041">
    <property type="entry name" value="HTH_ARAC_FAMILY_1"/>
    <property type="match status" value="1"/>
</dbReference>
<dbReference type="AlphaFoldDB" id="A0A6I2U725"/>
<evidence type="ECO:0000256" key="1">
    <source>
        <dbReference type="ARBA" id="ARBA00018672"/>
    </source>
</evidence>
<dbReference type="PANTHER" id="PTHR43280">
    <property type="entry name" value="ARAC-FAMILY TRANSCRIPTIONAL REGULATOR"/>
    <property type="match status" value="1"/>
</dbReference>
<dbReference type="GO" id="GO:0043565">
    <property type="term" value="F:sequence-specific DNA binding"/>
    <property type="evidence" value="ECO:0007669"/>
    <property type="project" value="InterPro"/>
</dbReference>
<sequence length="543" mass="62584">MYRILVIDDEPIIADGLYELFAQDETFALEVHKVYSAPDALKLLDRLRIDIVLSDIKMPGMNGLELLTQIHRRWPFCHVIFLSGYSDFEYVQKAMQLGADSYILKSQGDEVVLETVYKTLALLEQETTSAVWNRRMEEELKNARPLLCQDFLWKMLRGEITGAQLEQQLLKLGLPLRAGHPVFLVGGRLDHMPQKSDVADSAQLLEQIHAVFMTYTLPTLNCANVCWQNRYWLWLIQPLEQNPAVVARLDSFLSGMLERVQEYCQKQLCVAVSLVTDSQPHAWQELPAAFERYRSVLTYQLGAQDEMLLGEIAFFDQAMPDHPVWDRSADALLSSLESAFEYRQKDSFDQLLQTLLQGLLACGNPVQKIELYHRLCLFFLERVAAAGRQKDFFDRFHGYAAFTMPYEQWDSSLPSLFSKMGDWLFEGIEDRHAARFHQMVYTLHQYIAVHLSEDLSVNALAEKVYLNPVYLSRAYKQATGEKLSEYILVRRLERAKQLLQQPEKKISEIGYLIGLDSAAHFSRVFKKYTGLSPQEYREASAHL</sequence>
<feature type="modified residue" description="4-aspartylphosphate" evidence="6">
    <location>
        <position position="55"/>
    </location>
</feature>
<evidence type="ECO:0000256" key="5">
    <source>
        <dbReference type="ARBA" id="ARBA00024867"/>
    </source>
</evidence>
<dbReference type="InterPro" id="IPR001789">
    <property type="entry name" value="Sig_transdc_resp-reg_receiver"/>
</dbReference>
<evidence type="ECO:0000313" key="9">
    <source>
        <dbReference type="EMBL" id="MST93562.1"/>
    </source>
</evidence>
<dbReference type="CDD" id="cd17536">
    <property type="entry name" value="REC_YesN-like"/>
    <property type="match status" value="1"/>
</dbReference>
<evidence type="ECO:0000256" key="6">
    <source>
        <dbReference type="PROSITE-ProRule" id="PRU00169"/>
    </source>
</evidence>
<keyword evidence="4" id="KW-0804">Transcription</keyword>
<dbReference type="PROSITE" id="PS01124">
    <property type="entry name" value="HTH_ARAC_FAMILY_2"/>
    <property type="match status" value="1"/>
</dbReference>
<dbReference type="InterPro" id="IPR009057">
    <property type="entry name" value="Homeodomain-like_sf"/>
</dbReference>
<dbReference type="InterPro" id="IPR020449">
    <property type="entry name" value="Tscrpt_reg_AraC-type_HTH"/>
</dbReference>